<dbReference type="RefSeq" id="WP_100124081.1">
    <property type="nucleotide sequence ID" value="NZ_MEIU01000060.1"/>
</dbReference>
<sequence length="99" mass="11446">MKKINMVIYHIIYITGLLILLCTSNNRYEWMQGMDSTIVQLPEDSSRNMAIGMTILTLILVVMQIVRFKFTKSHLEKGILIILTLLAIIVWAMCNYPLK</sequence>
<feature type="transmembrane region" description="Helical" evidence="1">
    <location>
        <begin position="78"/>
        <end position="98"/>
    </location>
</feature>
<comment type="caution">
    <text evidence="2">The sequence shown here is derived from an EMBL/GenBank/DDBJ whole genome shotgun (WGS) entry which is preliminary data.</text>
</comment>
<keyword evidence="1" id="KW-1133">Transmembrane helix</keyword>
<evidence type="ECO:0000313" key="2">
    <source>
        <dbReference type="EMBL" id="PIT59354.1"/>
    </source>
</evidence>
<protein>
    <recommendedName>
        <fullName evidence="4">DUF4293 family protein</fullName>
    </recommendedName>
</protein>
<name>A0A855FYH5_9NEIS</name>
<accession>A0A855FYH5</accession>
<proteinExistence type="predicted"/>
<evidence type="ECO:0008006" key="4">
    <source>
        <dbReference type="Google" id="ProtNLM"/>
    </source>
</evidence>
<keyword evidence="1" id="KW-0472">Membrane</keyword>
<evidence type="ECO:0000313" key="3">
    <source>
        <dbReference type="Proteomes" id="UP000230463"/>
    </source>
</evidence>
<keyword evidence="1" id="KW-0812">Transmembrane</keyword>
<reference evidence="2 3" key="1">
    <citation type="journal article" date="2017" name="MBio">
        <title>Type VI secretion-mediated competition in the bee gut microbiome.</title>
        <authorList>
            <person name="Steele M.I."/>
            <person name="Kwong W.K."/>
            <person name="Powell J.E."/>
            <person name="Whiteley M."/>
            <person name="Moran N.A."/>
        </authorList>
    </citation>
    <scope>NUCLEOTIDE SEQUENCE [LARGE SCALE GENOMIC DNA]</scope>
    <source>
        <strain evidence="2 3">HK3</strain>
    </source>
</reference>
<feature type="transmembrane region" description="Helical" evidence="1">
    <location>
        <begin position="7"/>
        <end position="28"/>
    </location>
</feature>
<feature type="transmembrane region" description="Helical" evidence="1">
    <location>
        <begin position="48"/>
        <end position="66"/>
    </location>
</feature>
<evidence type="ECO:0000256" key="1">
    <source>
        <dbReference type="SAM" id="Phobius"/>
    </source>
</evidence>
<dbReference type="Proteomes" id="UP000230463">
    <property type="component" value="Unassembled WGS sequence"/>
</dbReference>
<dbReference type="EMBL" id="MEIU01000060">
    <property type="protein sequence ID" value="PIT59354.1"/>
    <property type="molecule type" value="Genomic_DNA"/>
</dbReference>
<organism evidence="2 3">
    <name type="scientific">Snodgrassella alvi</name>
    <dbReference type="NCBI Taxonomy" id="1196083"/>
    <lineage>
        <taxon>Bacteria</taxon>
        <taxon>Pseudomonadati</taxon>
        <taxon>Pseudomonadota</taxon>
        <taxon>Betaproteobacteria</taxon>
        <taxon>Neisseriales</taxon>
        <taxon>Neisseriaceae</taxon>
        <taxon>Snodgrassella</taxon>
    </lineage>
</organism>
<dbReference type="AlphaFoldDB" id="A0A855FYH5"/>
<gene>
    <name evidence="2" type="ORF">BHC57_09110</name>
</gene>